<comment type="caution">
    <text evidence="1">The sequence shown here is derived from an EMBL/GenBank/DDBJ whole genome shotgun (WGS) entry which is preliminary data.</text>
</comment>
<name>A0AAW5JBW3_PSESS</name>
<proteinExistence type="predicted"/>
<gene>
    <name evidence="1" type="ORF">NLO85_26275</name>
</gene>
<reference evidence="1" key="1">
    <citation type="submission" date="2022-07" db="EMBL/GenBank/DDBJ databases">
        <title>The diversity of lipopeptides in the P. syringae complex parallels phylogeny and sheds light on structural diversification during evolutionary history.</title>
        <authorList>
            <person name="Bricout A."/>
            <person name="Morris C.E."/>
            <person name="Chandeysson C."/>
            <person name="Duban M."/>
            <person name="Boistel C."/>
            <person name="Chataigne G."/>
            <person name="Lecouturier D."/>
            <person name="Jacques P."/>
            <person name="Leclere V."/>
            <person name="Rochex A."/>
        </authorList>
    </citation>
    <scope>NUCLEOTIDE SEQUENCE</scope>
    <source>
        <strain evidence="1">LYR0002</strain>
    </source>
</reference>
<dbReference type="RefSeq" id="WP_057442947.1">
    <property type="nucleotide sequence ID" value="NZ_JANAKN010000111.1"/>
</dbReference>
<protein>
    <submittedName>
        <fullName evidence="1">Uncharacterized protein</fullName>
    </submittedName>
</protein>
<dbReference type="AlphaFoldDB" id="A0AAW5JBW3"/>
<sequence length="60" mass="6563">MTAKAKKTSKTENPHIEAAERFRQLDKDISLTPSRRETSAIDRFSGGSSILSNAALRSGE</sequence>
<evidence type="ECO:0000313" key="1">
    <source>
        <dbReference type="EMBL" id="MCQ3023958.1"/>
    </source>
</evidence>
<organism evidence="1 2">
    <name type="scientific">Pseudomonas savastanoi</name>
    <name type="common">Pseudomonas syringae pv. savastanoi</name>
    <dbReference type="NCBI Taxonomy" id="29438"/>
    <lineage>
        <taxon>Bacteria</taxon>
        <taxon>Pseudomonadati</taxon>
        <taxon>Pseudomonadota</taxon>
        <taxon>Gammaproteobacteria</taxon>
        <taxon>Pseudomonadales</taxon>
        <taxon>Pseudomonadaceae</taxon>
        <taxon>Pseudomonas</taxon>
    </lineage>
</organism>
<accession>A0AAW5JBW3</accession>
<dbReference type="EMBL" id="JANAKN010000111">
    <property type="protein sequence ID" value="MCQ3023958.1"/>
    <property type="molecule type" value="Genomic_DNA"/>
</dbReference>
<evidence type="ECO:0000313" key="2">
    <source>
        <dbReference type="Proteomes" id="UP001206018"/>
    </source>
</evidence>
<dbReference type="Proteomes" id="UP001206018">
    <property type="component" value="Unassembled WGS sequence"/>
</dbReference>